<feature type="compositionally biased region" description="Polar residues" evidence="2">
    <location>
        <begin position="16"/>
        <end position="25"/>
    </location>
</feature>
<dbReference type="EMBL" id="CAJMWT010002982">
    <property type="protein sequence ID" value="CAE6459836.1"/>
    <property type="molecule type" value="Genomic_DNA"/>
</dbReference>
<comment type="similarity">
    <text evidence="1">Belongs to the AVL9 family.</text>
</comment>
<protein>
    <recommendedName>
        <fullName evidence="3">UDENN domain-containing protein</fullName>
    </recommendedName>
</protein>
<feature type="domain" description="UDENN" evidence="3">
    <location>
        <begin position="367"/>
        <end position="828"/>
    </location>
</feature>
<evidence type="ECO:0000256" key="1">
    <source>
        <dbReference type="ARBA" id="ARBA00038178"/>
    </source>
</evidence>
<feature type="compositionally biased region" description="Pro residues" evidence="2">
    <location>
        <begin position="957"/>
        <end position="975"/>
    </location>
</feature>
<feature type="region of interest" description="Disordered" evidence="2">
    <location>
        <begin position="171"/>
        <end position="198"/>
    </location>
</feature>
<dbReference type="InterPro" id="IPR018307">
    <property type="entry name" value="ABL9/DENND6_dom"/>
</dbReference>
<accession>A0A8H3BMT4</accession>
<sequence length="1030" mass="109847">MERSRSPSPTSSSSTNINTNATRPLNATPRAGFRPLRMATTAPRPTSIVGSPSNLSPRSEGQSNPLPRSNSPAPRLGTIQKIGRGKTVDSNSHIGATPRSPAAGRFTPDREARSNSVYSIKAETDSTQSPKSTKIPLVDEPLAIQHTESPLARPTSNTAAFASLSAALGLDMNGDNQSALSSPRLGLSRSSSGYSDVVIDDDDSARVGVAIADADLPSSAQTATFPIDPVPPPMIGSPPSPGDVKARKDARSPTRLQSISLASEEASSPPKPVDTPQLQAVDLGPSEPQETPQIQPVDLDKKDESRAQSSSDTWVSRQSTVSTMTTLSLGGKSVTSIAESTDSARARKVRPDSLLLTVKPGEPPLIYCVAVVDFNHLVGPRIEFAYPPIPGSDLPPPPDPSDPDCPSVEPNALLADPAIQRILPFLALPDGAHLSAEDYAYFHVIQGMKEDGSMEGDIQGGDTVFGISCNRQLAASELLTKGADVTRSTVQKALVVLARKPLFGAIRDRLGVVTRAFFGQRDFSETGILVDFYHSLEKSLRSQLTESSLYMGTSLRELVHKFRHRTLTLLKLLMLQKRIMLYGHPVERLCTYQYSLVSLIPGLLLALEDAGAPAFDRRAGQTERPSELRTSDRKSMLRFMGLPLNLFGGGAFFQPYMPLQQVDMLKSEAWLCGTTNTIVTQQKNSVPDLLLETGTFEFSNPTVERQGALTAADRKFIDDLVKDVNEGWNDADPSRPLGMQYVLWSPQGEVANEGFVGRFKGSDDYLRAKFEEYIYTALSTVKYADFLTKGKQSEVLVPGSAPESSVPYFNEAWVAGFRTTRAYDQWNRITDPVLFDIIEPKHPCAGQVTLASDIGLRLSEGLNDLKLEENLGPTRDRISNAISMGSAGFFKAVEGFRSDVASRIATQRATAAAAEGADSHSTLVGAGGGKVGAPPTTPMSPPTKPVDAAAASTPTSEPTPSPAPASAPAPAPAPAPASTSGGWGSFFASKAASFRSSRLSTVSQPAAPSTTSAPGTPEVKPTDTAKVDTK</sequence>
<feature type="compositionally biased region" description="Pro residues" evidence="2">
    <location>
        <begin position="228"/>
        <end position="241"/>
    </location>
</feature>
<dbReference type="PANTHER" id="PTHR31017">
    <property type="entry name" value="LATE SECRETORY PATHWAY PROTEIN AVL9-RELATED"/>
    <property type="match status" value="1"/>
</dbReference>
<evidence type="ECO:0000313" key="4">
    <source>
        <dbReference type="EMBL" id="CAE6459836.1"/>
    </source>
</evidence>
<feature type="compositionally biased region" description="Low complexity" evidence="2">
    <location>
        <begin position="976"/>
        <end position="1000"/>
    </location>
</feature>
<gene>
    <name evidence="4" type="ORF">RDB_LOCUS95170</name>
</gene>
<feature type="compositionally biased region" description="Polar residues" evidence="2">
    <location>
        <begin position="307"/>
        <end position="321"/>
    </location>
</feature>
<feature type="compositionally biased region" description="Polar residues" evidence="2">
    <location>
        <begin position="48"/>
        <end position="72"/>
    </location>
</feature>
<organism evidence="4 5">
    <name type="scientific">Rhizoctonia solani</name>
    <dbReference type="NCBI Taxonomy" id="456999"/>
    <lineage>
        <taxon>Eukaryota</taxon>
        <taxon>Fungi</taxon>
        <taxon>Dikarya</taxon>
        <taxon>Basidiomycota</taxon>
        <taxon>Agaricomycotina</taxon>
        <taxon>Agaricomycetes</taxon>
        <taxon>Cantharellales</taxon>
        <taxon>Ceratobasidiaceae</taxon>
        <taxon>Rhizoctonia</taxon>
    </lineage>
</organism>
<evidence type="ECO:0000313" key="5">
    <source>
        <dbReference type="Proteomes" id="UP000663843"/>
    </source>
</evidence>
<dbReference type="PROSITE" id="PS50211">
    <property type="entry name" value="DENN"/>
    <property type="match status" value="1"/>
</dbReference>
<evidence type="ECO:0000259" key="3">
    <source>
        <dbReference type="PROSITE" id="PS50211"/>
    </source>
</evidence>
<feature type="compositionally biased region" description="Low complexity" evidence="2">
    <location>
        <begin position="1"/>
        <end position="15"/>
    </location>
</feature>
<feature type="compositionally biased region" description="Pro residues" evidence="2">
    <location>
        <begin position="389"/>
        <end position="400"/>
    </location>
</feature>
<dbReference type="Proteomes" id="UP000663843">
    <property type="component" value="Unassembled WGS sequence"/>
</dbReference>
<dbReference type="PANTHER" id="PTHR31017:SF1">
    <property type="entry name" value="LATE SECRETORY PATHWAY PROTEIN AVL9 HOMOLOG"/>
    <property type="match status" value="1"/>
</dbReference>
<dbReference type="AlphaFoldDB" id="A0A8H3BMT4"/>
<dbReference type="InterPro" id="IPR037516">
    <property type="entry name" value="Tripartite_DENN"/>
</dbReference>
<feature type="compositionally biased region" description="Low complexity" evidence="2">
    <location>
        <begin position="178"/>
        <end position="195"/>
    </location>
</feature>
<feature type="region of interest" description="Disordered" evidence="2">
    <location>
        <begin position="1"/>
        <end position="137"/>
    </location>
</feature>
<reference evidence="4" key="1">
    <citation type="submission" date="2021-01" db="EMBL/GenBank/DDBJ databases">
        <authorList>
            <person name="Kaushik A."/>
        </authorList>
    </citation>
    <scope>NUCLEOTIDE SEQUENCE</scope>
    <source>
        <strain evidence="4">AG2-2IIIB</strain>
    </source>
</reference>
<feature type="region of interest" description="Disordered" evidence="2">
    <location>
        <begin position="389"/>
        <end position="409"/>
    </location>
</feature>
<feature type="region of interest" description="Disordered" evidence="2">
    <location>
        <begin position="912"/>
        <end position="1030"/>
    </location>
</feature>
<comment type="caution">
    <text evidence="4">The sequence shown here is derived from an EMBL/GenBank/DDBJ whole genome shotgun (WGS) entry which is preliminary data.</text>
</comment>
<evidence type="ECO:0000256" key="2">
    <source>
        <dbReference type="SAM" id="MobiDB-lite"/>
    </source>
</evidence>
<dbReference type="InterPro" id="IPR051731">
    <property type="entry name" value="DENND11/AVL9_GEFs"/>
</dbReference>
<feature type="compositionally biased region" description="Polar residues" evidence="2">
    <location>
        <begin position="1001"/>
        <end position="1014"/>
    </location>
</feature>
<name>A0A8H3BMT4_9AGAM</name>
<dbReference type="Pfam" id="PF09794">
    <property type="entry name" value="Avl9"/>
    <property type="match status" value="1"/>
</dbReference>
<proteinExistence type="inferred from homology"/>
<dbReference type="GO" id="GO:0005737">
    <property type="term" value="C:cytoplasm"/>
    <property type="evidence" value="ECO:0007669"/>
    <property type="project" value="TreeGrafter"/>
</dbReference>
<feature type="compositionally biased region" description="Pro residues" evidence="2">
    <location>
        <begin position="935"/>
        <end position="944"/>
    </location>
</feature>
<feature type="region of interest" description="Disordered" evidence="2">
    <location>
        <begin position="213"/>
        <end position="321"/>
    </location>
</feature>
<feature type="compositionally biased region" description="Basic and acidic residues" evidence="2">
    <location>
        <begin position="1020"/>
        <end position="1030"/>
    </location>
</feature>